<evidence type="ECO:0000313" key="2">
    <source>
        <dbReference type="Proteomes" id="UP000515146"/>
    </source>
</evidence>
<protein>
    <submittedName>
        <fullName evidence="3">Protein RRNAD1-like</fullName>
    </submittedName>
</protein>
<dbReference type="RefSeq" id="XP_027204391.1">
    <property type="nucleotide sequence ID" value="XM_027348590.1"/>
</dbReference>
<dbReference type="InterPro" id="IPR052220">
    <property type="entry name" value="METTL25"/>
</dbReference>
<gene>
    <name evidence="3" type="primary">LOC113798102</name>
</gene>
<dbReference type="Pfam" id="PF13679">
    <property type="entry name" value="Methyltransf_32"/>
    <property type="match status" value="1"/>
</dbReference>
<evidence type="ECO:0000259" key="1">
    <source>
        <dbReference type="Pfam" id="PF13679"/>
    </source>
</evidence>
<dbReference type="OMA" id="IVGLHPC"/>
<dbReference type="AlphaFoldDB" id="A0A6P6YHY7"/>
<evidence type="ECO:0000313" key="3">
    <source>
        <dbReference type="RefSeq" id="XP_027204391.1"/>
    </source>
</evidence>
<dbReference type="OrthoDB" id="5875367at2759"/>
<dbReference type="InterPro" id="IPR025714">
    <property type="entry name" value="Methyltranfer_dom"/>
</dbReference>
<dbReference type="PANTHER" id="PTHR12496">
    <property type="entry name" value="CGI-41 METHYLTRANSFERASE"/>
    <property type="match status" value="1"/>
</dbReference>
<accession>A0A6P6YHY7</accession>
<dbReference type="KEGG" id="dpte:113798102"/>
<reference evidence="3" key="1">
    <citation type="submission" date="2025-08" db="UniProtKB">
        <authorList>
            <consortium name="RefSeq"/>
        </authorList>
    </citation>
    <scope>IDENTIFICATION</scope>
    <source>
        <strain evidence="3">Airmid</strain>
    </source>
</reference>
<dbReference type="Proteomes" id="UP000515146">
    <property type="component" value="Unplaced"/>
</dbReference>
<dbReference type="FunCoup" id="A0A6P6YHY7">
    <property type="interactions" value="394"/>
</dbReference>
<organism evidence="2 3">
    <name type="scientific">Dermatophagoides pteronyssinus</name>
    <name type="common">European house dust mite</name>
    <dbReference type="NCBI Taxonomy" id="6956"/>
    <lineage>
        <taxon>Eukaryota</taxon>
        <taxon>Metazoa</taxon>
        <taxon>Ecdysozoa</taxon>
        <taxon>Arthropoda</taxon>
        <taxon>Chelicerata</taxon>
        <taxon>Arachnida</taxon>
        <taxon>Acari</taxon>
        <taxon>Acariformes</taxon>
        <taxon>Sarcoptiformes</taxon>
        <taxon>Astigmata</taxon>
        <taxon>Psoroptidia</taxon>
        <taxon>Analgoidea</taxon>
        <taxon>Pyroglyphidae</taxon>
        <taxon>Dermatophagoidinae</taxon>
        <taxon>Dermatophagoides</taxon>
    </lineage>
</organism>
<feature type="domain" description="Methyltransferase" evidence="1">
    <location>
        <begin position="125"/>
        <end position="272"/>
    </location>
</feature>
<dbReference type="InParanoid" id="A0A6P6YHY7"/>
<proteinExistence type="predicted"/>
<sequence length="446" mass="51923">MIKTLLNIDKVLNHYQWLMDSYVLDFYLDDHWCKLPTKWSECLNKLNLFDIPWLLGFNDQSKCVLPLTLLCLRSLSTTIRMIRSKPFNEQIFSSPYTKHSQERHQFSENLSTGLDHILTRGIKAKKRHEIQQLCKLISTVMNKFDNNLDIIDFGSGKCHLSRILGICYGFKVFCIEAKSENLNGAIKRENKVLKALEKYKRFNVFEEEMPVKANCFLTKENRIDELFGDKITRPHLLLGLHACGSLSNLVLEEFATNPNSHCLVLVCCCYMNSELFRFPMSQLLKENTKFTLSISAKELACHAIEKFLDDFSKKELDSLKVHGYRACLEVLLERYAPEKRYQSMRNVKITTEITFKEYVAKATKGLDISIPESIFESNEINDFINQTDQVILFYSLRLLIAPLIELYILMDYRHYLCEQNPVKNTYLIPLFSPSISPRNFILIANK</sequence>
<dbReference type="PANTHER" id="PTHR12496:SF2">
    <property type="entry name" value="METHYLTRANSFERASE-LIKE PROTEIN 25B"/>
    <property type="match status" value="1"/>
</dbReference>
<keyword evidence="2" id="KW-1185">Reference proteome</keyword>
<name>A0A6P6YHY7_DERPT</name>